<dbReference type="GO" id="GO:0016042">
    <property type="term" value="P:lipid catabolic process"/>
    <property type="evidence" value="ECO:0007669"/>
    <property type="project" value="UniProtKB-KW"/>
</dbReference>
<evidence type="ECO:0000259" key="4">
    <source>
        <dbReference type="Pfam" id="PF12697"/>
    </source>
</evidence>
<evidence type="ECO:0000256" key="1">
    <source>
        <dbReference type="ARBA" id="ARBA00022801"/>
    </source>
</evidence>
<feature type="domain" description="AB hydrolase-1" evidence="4">
    <location>
        <begin position="72"/>
        <end position="317"/>
    </location>
</feature>
<dbReference type="Proteomes" id="UP000296159">
    <property type="component" value="Unassembled WGS sequence"/>
</dbReference>
<sequence length="334" mass="36405">MASQLLPIHCTRCCIGSSRLRPKATFSTTSGAIDTPAAVVSVCPVVLAAPDRGERLQLRVSAPVTGRELPIIVFAHGFGSSMDGYAPLVAYWAAYGFVVIQPTFPDSKRLGFKPDDPRWPLIWRIRIEDMKRILDQIDAIEGAIPGLEGRLDRERIAAVGHSFGAHTVGVLLGARVMHPGGKQHEKLSDARIKAGVLLAAGGRGGADLSPFAAEHFPYLNINYDEMKTPTLVVAGDRDRSPLTVRGPDWFTDAYTLSPGADWLLTLYEAEHMLGGISGYLVTETTDENPERVAMVRRLTWAYLRTALYPADPAWRAACAELNQAPHPLGRVESK</sequence>
<reference evidence="5 6" key="1">
    <citation type="submission" date="2018-04" db="EMBL/GenBank/DDBJ databases">
        <title>Brenneria corticis sp.nov.</title>
        <authorList>
            <person name="Li Y."/>
        </authorList>
    </citation>
    <scope>NUCLEOTIDE SEQUENCE [LARGE SCALE GENOMIC DNA]</scope>
    <source>
        <strain evidence="5 6">CFCC 11842</strain>
    </source>
</reference>
<name>A0A2U1TN19_9GAMM</name>
<dbReference type="Pfam" id="PF12697">
    <property type="entry name" value="Abhydrolase_6"/>
    <property type="match status" value="1"/>
</dbReference>
<proteinExistence type="predicted"/>
<accession>A0A2U1TN19</accession>
<dbReference type="EMBL" id="QDKH01000034">
    <property type="protein sequence ID" value="PWC10791.1"/>
    <property type="molecule type" value="Genomic_DNA"/>
</dbReference>
<dbReference type="AlphaFoldDB" id="A0A2U1TN19"/>
<organism evidence="5 6">
    <name type="scientific">Brenneria corticis</name>
    <dbReference type="NCBI Taxonomy" id="2173106"/>
    <lineage>
        <taxon>Bacteria</taxon>
        <taxon>Pseudomonadati</taxon>
        <taxon>Pseudomonadota</taxon>
        <taxon>Gammaproteobacteria</taxon>
        <taxon>Enterobacterales</taxon>
        <taxon>Pectobacteriaceae</taxon>
        <taxon>Brenneria</taxon>
    </lineage>
</organism>
<dbReference type="InterPro" id="IPR029058">
    <property type="entry name" value="AB_hydrolase_fold"/>
</dbReference>
<dbReference type="SUPFAM" id="SSF53474">
    <property type="entry name" value="alpha/beta-Hydrolases"/>
    <property type="match status" value="1"/>
</dbReference>
<keyword evidence="3" id="KW-0443">Lipid metabolism</keyword>
<dbReference type="InterPro" id="IPR000073">
    <property type="entry name" value="AB_hydrolase_1"/>
</dbReference>
<gene>
    <name evidence="5" type="ORF">DDT56_21135</name>
</gene>
<keyword evidence="2" id="KW-0442">Lipid degradation</keyword>
<evidence type="ECO:0000256" key="2">
    <source>
        <dbReference type="ARBA" id="ARBA00022963"/>
    </source>
</evidence>
<evidence type="ECO:0000256" key="3">
    <source>
        <dbReference type="ARBA" id="ARBA00023098"/>
    </source>
</evidence>
<keyword evidence="6" id="KW-1185">Reference proteome</keyword>
<evidence type="ECO:0000313" key="5">
    <source>
        <dbReference type="EMBL" id="PWC10791.1"/>
    </source>
</evidence>
<comment type="caution">
    <text evidence="5">The sequence shown here is derived from an EMBL/GenBank/DDBJ whole genome shotgun (WGS) entry which is preliminary data.</text>
</comment>
<protein>
    <submittedName>
        <fullName evidence="5">Chlorophyllase</fullName>
    </submittedName>
</protein>
<evidence type="ECO:0000313" key="6">
    <source>
        <dbReference type="Proteomes" id="UP000296159"/>
    </source>
</evidence>
<dbReference type="Gene3D" id="3.40.50.1820">
    <property type="entry name" value="alpha/beta hydrolase"/>
    <property type="match status" value="1"/>
</dbReference>
<keyword evidence="1" id="KW-0378">Hydrolase</keyword>
<dbReference type="PANTHER" id="PTHR10272">
    <property type="entry name" value="PLATELET-ACTIVATING FACTOR ACETYLHYDROLASE"/>
    <property type="match status" value="1"/>
</dbReference>
<dbReference type="PANTHER" id="PTHR10272:SF0">
    <property type="entry name" value="PLATELET-ACTIVATING FACTOR ACETYLHYDROLASE"/>
    <property type="match status" value="1"/>
</dbReference>
<dbReference type="GO" id="GO:0003847">
    <property type="term" value="F:1-alkyl-2-acetylglycerophosphocholine esterase activity"/>
    <property type="evidence" value="ECO:0007669"/>
    <property type="project" value="TreeGrafter"/>
</dbReference>